<evidence type="ECO:0000259" key="4">
    <source>
        <dbReference type="PROSITE" id="PS50887"/>
    </source>
</evidence>
<dbReference type="EMBL" id="JAVRIF010000002">
    <property type="protein sequence ID" value="MDT0603050.1"/>
    <property type="molecule type" value="Genomic_DNA"/>
</dbReference>
<feature type="transmembrane region" description="Helical" evidence="3">
    <location>
        <begin position="439"/>
        <end position="459"/>
    </location>
</feature>
<protein>
    <recommendedName>
        <fullName evidence="1">diguanylate cyclase</fullName>
        <ecNumber evidence="1">2.7.7.65</ecNumber>
    </recommendedName>
</protein>
<dbReference type="Pfam" id="PF13424">
    <property type="entry name" value="TPR_12"/>
    <property type="match status" value="1"/>
</dbReference>
<keyword evidence="6" id="KW-1185">Reference proteome</keyword>
<accession>A0ABU2ZZV8</accession>
<dbReference type="Gene3D" id="1.25.40.10">
    <property type="entry name" value="Tetratricopeptide repeat domain"/>
    <property type="match status" value="2"/>
</dbReference>
<keyword evidence="3" id="KW-0812">Transmembrane</keyword>
<organism evidence="5 6">
    <name type="scientific">Thalassotalea castellviae</name>
    <dbReference type="NCBI Taxonomy" id="3075612"/>
    <lineage>
        <taxon>Bacteria</taxon>
        <taxon>Pseudomonadati</taxon>
        <taxon>Pseudomonadota</taxon>
        <taxon>Gammaproteobacteria</taxon>
        <taxon>Alteromonadales</taxon>
        <taxon>Colwelliaceae</taxon>
        <taxon>Thalassotalea</taxon>
    </lineage>
</organism>
<dbReference type="InterPro" id="IPR029787">
    <property type="entry name" value="Nucleotide_cyclase"/>
</dbReference>
<evidence type="ECO:0000313" key="5">
    <source>
        <dbReference type="EMBL" id="MDT0603050.1"/>
    </source>
</evidence>
<dbReference type="SUPFAM" id="SSF48452">
    <property type="entry name" value="TPR-like"/>
    <property type="match status" value="2"/>
</dbReference>
<reference evidence="5 6" key="1">
    <citation type="submission" date="2023-09" db="EMBL/GenBank/DDBJ databases">
        <authorList>
            <person name="Rey-Velasco X."/>
        </authorList>
    </citation>
    <scope>NUCLEOTIDE SEQUENCE [LARGE SCALE GENOMIC DNA]</scope>
    <source>
        <strain evidence="5 6">W431</strain>
    </source>
</reference>
<evidence type="ECO:0000313" key="6">
    <source>
        <dbReference type="Proteomes" id="UP001266357"/>
    </source>
</evidence>
<evidence type="ECO:0000256" key="3">
    <source>
        <dbReference type="SAM" id="Phobius"/>
    </source>
</evidence>
<dbReference type="Pfam" id="PF00990">
    <property type="entry name" value="GGDEF"/>
    <property type="match status" value="1"/>
</dbReference>
<dbReference type="PROSITE" id="PS50887">
    <property type="entry name" value="GGDEF"/>
    <property type="match status" value="1"/>
</dbReference>
<dbReference type="InterPro" id="IPR019734">
    <property type="entry name" value="TPR_rpt"/>
</dbReference>
<dbReference type="CDD" id="cd01949">
    <property type="entry name" value="GGDEF"/>
    <property type="match status" value="1"/>
</dbReference>
<dbReference type="EC" id="2.7.7.65" evidence="1"/>
<dbReference type="SMART" id="SM00267">
    <property type="entry name" value="GGDEF"/>
    <property type="match status" value="1"/>
</dbReference>
<dbReference type="PANTHER" id="PTHR45138:SF9">
    <property type="entry name" value="DIGUANYLATE CYCLASE DGCM-RELATED"/>
    <property type="match status" value="1"/>
</dbReference>
<dbReference type="Gene3D" id="3.30.70.270">
    <property type="match status" value="1"/>
</dbReference>
<keyword evidence="3" id="KW-0472">Membrane</keyword>
<feature type="domain" description="GGDEF" evidence="4">
    <location>
        <begin position="499"/>
        <end position="631"/>
    </location>
</feature>
<evidence type="ECO:0000256" key="1">
    <source>
        <dbReference type="ARBA" id="ARBA00012528"/>
    </source>
</evidence>
<dbReference type="Proteomes" id="UP001266357">
    <property type="component" value="Unassembled WGS sequence"/>
</dbReference>
<dbReference type="RefSeq" id="WP_311578447.1">
    <property type="nucleotide sequence ID" value="NZ_JAVRIF010000002.1"/>
</dbReference>
<name>A0ABU2ZZV8_9GAMM</name>
<keyword evidence="3" id="KW-1133">Transmembrane helix</keyword>
<dbReference type="SMART" id="SM00028">
    <property type="entry name" value="TPR"/>
    <property type="match status" value="5"/>
</dbReference>
<proteinExistence type="predicted"/>
<dbReference type="InterPro" id="IPR043128">
    <property type="entry name" value="Rev_trsase/Diguanyl_cyclase"/>
</dbReference>
<dbReference type="Pfam" id="PF13181">
    <property type="entry name" value="TPR_8"/>
    <property type="match status" value="1"/>
</dbReference>
<dbReference type="InterPro" id="IPR011990">
    <property type="entry name" value="TPR-like_helical_dom_sf"/>
</dbReference>
<evidence type="ECO:0000256" key="2">
    <source>
        <dbReference type="ARBA" id="ARBA00034247"/>
    </source>
</evidence>
<comment type="caution">
    <text evidence="5">The sequence shown here is derived from an EMBL/GenBank/DDBJ whole genome shotgun (WGS) entry which is preliminary data.</text>
</comment>
<dbReference type="InterPro" id="IPR000160">
    <property type="entry name" value="GGDEF_dom"/>
</dbReference>
<comment type="catalytic activity">
    <reaction evidence="2">
        <text>2 GTP = 3',3'-c-di-GMP + 2 diphosphate</text>
        <dbReference type="Rhea" id="RHEA:24898"/>
        <dbReference type="ChEBI" id="CHEBI:33019"/>
        <dbReference type="ChEBI" id="CHEBI:37565"/>
        <dbReference type="ChEBI" id="CHEBI:58805"/>
        <dbReference type="EC" id="2.7.7.65"/>
    </reaction>
</comment>
<dbReference type="NCBIfam" id="TIGR00254">
    <property type="entry name" value="GGDEF"/>
    <property type="match status" value="1"/>
</dbReference>
<dbReference type="InterPro" id="IPR050469">
    <property type="entry name" value="Diguanylate_Cyclase"/>
</dbReference>
<gene>
    <name evidence="5" type="ORF">RM573_05540</name>
</gene>
<dbReference type="SUPFAM" id="SSF55073">
    <property type="entry name" value="Nucleotide cyclase"/>
    <property type="match status" value="1"/>
</dbReference>
<sequence>MLKFIYIFKFVIITILFAFMANGSANEQGQFDIKSISTANLATLDDQIFINPWLSLQALSQLAPEYPSMTQEAKIWWLLRKAQCENLLYFYQDLDQTLAQIAPLINNQTNVEQQARYHYFEGLSLQRKGGYHKSREFYRRSMDFAKQGNFSHLYIKAKKELAYTYSLAELFEISLKDMQEAYVEAYALNDRFLVAIINETYGAIYGYMLEHEKSIEYYQKALDSYESLNYKAHASEAIYGIASTYRYWQKYDLAIEYFKRYQKNVAFTPNENITYFGAYGLGMSLAEKGSCNEALPMIEHALNLNGLDDYDAELYKRKASCLIQLKRFDEAEIALTKVNELFQALPELMGTAWQLESLKIAAKLESERGNFEKGYQLLSRYNDKYTKLLIKNSSTRAITIRSAMELERQGIEKALINQRSKAELLEIKNREQSNIQQSYLIIFLLTLLMVVIAVVTFQYRNNRKMAELSITDPLSGLYNRRYIFQYLDKLIAATTIPKGHLSILVIDIDDFKKINDTYGHPIGDRVIEVVSTLAKNALRTEDVMGRIGGEEFLCVLPRADTDIAEKIAQRMKNEISAYKFDAKDDKSFSVTISVGISCYNEEVSDSKALYGLADQALYQAKETGKNRVNVF</sequence>
<dbReference type="PANTHER" id="PTHR45138">
    <property type="entry name" value="REGULATORY COMPONENTS OF SENSORY TRANSDUCTION SYSTEM"/>
    <property type="match status" value="1"/>
</dbReference>